<feature type="compositionally biased region" description="Polar residues" evidence="1">
    <location>
        <begin position="208"/>
        <end position="227"/>
    </location>
</feature>
<feature type="compositionally biased region" description="Polar residues" evidence="1">
    <location>
        <begin position="98"/>
        <end position="109"/>
    </location>
</feature>
<reference evidence="3" key="1">
    <citation type="submission" date="2022-11" db="UniProtKB">
        <authorList>
            <consortium name="WormBaseParasite"/>
        </authorList>
    </citation>
    <scope>IDENTIFICATION</scope>
</reference>
<organism evidence="2 3">
    <name type="scientific">Romanomermis culicivorax</name>
    <name type="common">Nematode worm</name>
    <dbReference type="NCBI Taxonomy" id="13658"/>
    <lineage>
        <taxon>Eukaryota</taxon>
        <taxon>Metazoa</taxon>
        <taxon>Ecdysozoa</taxon>
        <taxon>Nematoda</taxon>
        <taxon>Enoplea</taxon>
        <taxon>Dorylaimia</taxon>
        <taxon>Mermithida</taxon>
        <taxon>Mermithoidea</taxon>
        <taxon>Mermithidae</taxon>
        <taxon>Romanomermis</taxon>
    </lineage>
</organism>
<keyword evidence="2" id="KW-1185">Reference proteome</keyword>
<evidence type="ECO:0000313" key="2">
    <source>
        <dbReference type="Proteomes" id="UP000887565"/>
    </source>
</evidence>
<sequence length="227" mass="24600">MAAALMSISTQQQQQKLFMQRTADAAIPSKYGGGDDSDVEQTINRLKGYLTTSEDEQEDDSFGKHLQVSIQSGSLATTIVDMPKISPSNVVKNKSNNFSDESSSINLTLKNGSRNTNSSKSTTKKKRLKNVQENGGNSPLSPFAQNSLAPKYPEPPNRHPPLLPKTSCPVSAAVGRMYSPVNQGCAAYEETAVGKDSLGRHCRRRTMQAPSTNGRCSQSSCNRRSTN</sequence>
<dbReference type="AlphaFoldDB" id="A0A915HW58"/>
<feature type="region of interest" description="Disordered" evidence="1">
    <location>
        <begin position="86"/>
        <end position="164"/>
    </location>
</feature>
<dbReference type="Proteomes" id="UP000887565">
    <property type="component" value="Unplaced"/>
</dbReference>
<accession>A0A915HW58</accession>
<protein>
    <submittedName>
        <fullName evidence="3">Uncharacterized protein</fullName>
    </submittedName>
</protein>
<feature type="compositionally biased region" description="Pro residues" evidence="1">
    <location>
        <begin position="152"/>
        <end position="163"/>
    </location>
</feature>
<feature type="compositionally biased region" description="Low complexity" evidence="1">
    <location>
        <begin position="88"/>
        <end position="97"/>
    </location>
</feature>
<name>A0A915HW58_ROMCU</name>
<feature type="region of interest" description="Disordered" evidence="1">
    <location>
        <begin position="204"/>
        <end position="227"/>
    </location>
</feature>
<evidence type="ECO:0000313" key="3">
    <source>
        <dbReference type="WBParaSite" id="nRc.2.0.1.t05658-RA"/>
    </source>
</evidence>
<proteinExistence type="predicted"/>
<feature type="compositionally biased region" description="Low complexity" evidence="1">
    <location>
        <begin position="110"/>
        <end position="121"/>
    </location>
</feature>
<dbReference type="WBParaSite" id="nRc.2.0.1.t05658-RA">
    <property type="protein sequence ID" value="nRc.2.0.1.t05658-RA"/>
    <property type="gene ID" value="nRc.2.0.1.g05658"/>
</dbReference>
<evidence type="ECO:0000256" key="1">
    <source>
        <dbReference type="SAM" id="MobiDB-lite"/>
    </source>
</evidence>
<feature type="compositionally biased region" description="Polar residues" evidence="1">
    <location>
        <begin position="131"/>
        <end position="148"/>
    </location>
</feature>